<evidence type="ECO:0000313" key="3">
    <source>
        <dbReference type="Proteomes" id="UP000308489"/>
    </source>
</evidence>
<dbReference type="KEGG" id="hhw:NCTC503_01266"/>
<dbReference type="OrthoDB" id="1935035at2"/>
<organism evidence="2 3">
    <name type="scientific">Hathewaya histolytica</name>
    <name type="common">Clostridium histolyticum</name>
    <dbReference type="NCBI Taxonomy" id="1498"/>
    <lineage>
        <taxon>Bacteria</taxon>
        <taxon>Bacillati</taxon>
        <taxon>Bacillota</taxon>
        <taxon>Clostridia</taxon>
        <taxon>Eubacteriales</taxon>
        <taxon>Clostridiaceae</taxon>
        <taxon>Hathewaya</taxon>
    </lineage>
</organism>
<protein>
    <submittedName>
        <fullName evidence="2">Phage protein</fullName>
    </submittedName>
</protein>
<accession>A0A4U9RE26</accession>
<proteinExistence type="predicted"/>
<dbReference type="RefSeq" id="WP_138209939.1">
    <property type="nucleotide sequence ID" value="NZ_CBCRUQ010000020.1"/>
</dbReference>
<evidence type="ECO:0000313" key="2">
    <source>
        <dbReference type="EMBL" id="VTQ88603.1"/>
    </source>
</evidence>
<feature type="coiled-coil region" evidence="1">
    <location>
        <begin position="83"/>
        <end position="117"/>
    </location>
</feature>
<dbReference type="EMBL" id="LR590481">
    <property type="protein sequence ID" value="VTQ88603.1"/>
    <property type="molecule type" value="Genomic_DNA"/>
</dbReference>
<gene>
    <name evidence="2" type="ORF">NCTC503_01266</name>
</gene>
<sequence>MEDRELFRKTEKRLYDHFNREDIIKKKEELIALYSTQLKELESDIKNNNVRLDTGLKSINYDEKVQTSTIGTSFMEQELIKGITRLEKEWSFKQNKIEQLKKEIRDINELAITIESNINMLNDEDKRFIELKYKRSLEVQVIAIKLNMSSATAFRLRKKLVYDIANWFRFIDSELIVS</sequence>
<dbReference type="Proteomes" id="UP000308489">
    <property type="component" value="Chromosome 1"/>
</dbReference>
<dbReference type="AlphaFoldDB" id="A0A4U9RE26"/>
<keyword evidence="3" id="KW-1185">Reference proteome</keyword>
<keyword evidence="1" id="KW-0175">Coiled coil</keyword>
<name>A0A4U9RE26_HATHI</name>
<evidence type="ECO:0000256" key="1">
    <source>
        <dbReference type="SAM" id="Coils"/>
    </source>
</evidence>
<reference evidence="2 3" key="1">
    <citation type="submission" date="2019-05" db="EMBL/GenBank/DDBJ databases">
        <authorList>
            <consortium name="Pathogen Informatics"/>
        </authorList>
    </citation>
    <scope>NUCLEOTIDE SEQUENCE [LARGE SCALE GENOMIC DNA]</scope>
    <source>
        <strain evidence="2 3">NCTC503</strain>
    </source>
</reference>